<feature type="transmembrane region" description="Helical" evidence="2">
    <location>
        <begin position="67"/>
        <end position="84"/>
    </location>
</feature>
<feature type="domain" description="Prepilin type IV endopeptidase peptidase" evidence="3">
    <location>
        <begin position="23"/>
        <end position="124"/>
    </location>
</feature>
<protein>
    <submittedName>
        <fullName evidence="4">Flp pilus assembly protein, protease CpaA</fullName>
    </submittedName>
</protein>
<dbReference type="GO" id="GO:0004190">
    <property type="term" value="F:aspartic-type endopeptidase activity"/>
    <property type="evidence" value="ECO:0007669"/>
    <property type="project" value="InterPro"/>
</dbReference>
<dbReference type="GO" id="GO:0005886">
    <property type="term" value="C:plasma membrane"/>
    <property type="evidence" value="ECO:0007669"/>
    <property type="project" value="TreeGrafter"/>
</dbReference>
<feature type="transmembrane region" description="Helical" evidence="2">
    <location>
        <begin position="42"/>
        <end position="60"/>
    </location>
</feature>
<keyword evidence="2" id="KW-0472">Membrane</keyword>
<evidence type="ECO:0000256" key="2">
    <source>
        <dbReference type="SAM" id="Phobius"/>
    </source>
</evidence>
<comment type="similarity">
    <text evidence="1">Belongs to the peptidase A24 family.</text>
</comment>
<dbReference type="GO" id="GO:0006465">
    <property type="term" value="P:signal peptide processing"/>
    <property type="evidence" value="ECO:0007669"/>
    <property type="project" value="TreeGrafter"/>
</dbReference>
<sequence>MCKIMNVFGQNGRENLWMFFQAVIAVYLLILSVIDIRWKKVSVRSLLILLAIAVLCQVLCSKGELRMMVAGGLCGGVFLFFSWFTQESFGYGDSILILILGILSGGWNLLWILFAAFLIASVYGGIMIARKKYTRKNSFPFIPFLTVAYLGGMIGGVY</sequence>
<dbReference type="InterPro" id="IPR050882">
    <property type="entry name" value="Prepilin_peptidase/N-MTase"/>
</dbReference>
<dbReference type="Pfam" id="PF01478">
    <property type="entry name" value="Peptidase_A24"/>
    <property type="match status" value="1"/>
</dbReference>
<evidence type="ECO:0000259" key="3">
    <source>
        <dbReference type="Pfam" id="PF01478"/>
    </source>
</evidence>
<dbReference type="InterPro" id="IPR000045">
    <property type="entry name" value="Prepilin_IV_endopep_pep"/>
</dbReference>
<feature type="transmembrane region" description="Helical" evidence="2">
    <location>
        <begin position="138"/>
        <end position="157"/>
    </location>
</feature>
<organism evidence="4 5">
    <name type="scientific">[Ruminococcus] torques</name>
    <dbReference type="NCBI Taxonomy" id="33039"/>
    <lineage>
        <taxon>Bacteria</taxon>
        <taxon>Bacillati</taxon>
        <taxon>Bacillota</taxon>
        <taxon>Clostridia</taxon>
        <taxon>Lachnospirales</taxon>
        <taxon>Lachnospiraceae</taxon>
        <taxon>Mediterraneibacter</taxon>
    </lineage>
</organism>
<keyword evidence="4" id="KW-0645">Protease</keyword>
<dbReference type="EMBL" id="CZBX01000003">
    <property type="protein sequence ID" value="CUQ83645.1"/>
    <property type="molecule type" value="Genomic_DNA"/>
</dbReference>
<dbReference type="PANTHER" id="PTHR30487:SF0">
    <property type="entry name" value="PREPILIN LEADER PEPTIDASE_N-METHYLTRANSFERASE-RELATED"/>
    <property type="match status" value="1"/>
</dbReference>
<keyword evidence="2" id="KW-1133">Transmembrane helix</keyword>
<proteinExistence type="inferred from homology"/>
<name>A0A174Z8F8_9FIRM</name>
<dbReference type="Gene3D" id="1.20.120.1220">
    <property type="match status" value="1"/>
</dbReference>
<dbReference type="AlphaFoldDB" id="A0A174Z8F8"/>
<feature type="transmembrane region" description="Helical" evidence="2">
    <location>
        <begin position="96"/>
        <end position="126"/>
    </location>
</feature>
<dbReference type="PANTHER" id="PTHR30487">
    <property type="entry name" value="TYPE 4 PREPILIN-LIKE PROTEINS LEADER PEPTIDE-PROCESSING ENZYME"/>
    <property type="match status" value="1"/>
</dbReference>
<keyword evidence="4" id="KW-0378">Hydrolase</keyword>
<accession>A0A174Z8F8</accession>
<gene>
    <name evidence="4" type="ORF">ERS852502_00744</name>
</gene>
<dbReference type="Proteomes" id="UP000078383">
    <property type="component" value="Unassembled WGS sequence"/>
</dbReference>
<evidence type="ECO:0000256" key="1">
    <source>
        <dbReference type="ARBA" id="ARBA00005801"/>
    </source>
</evidence>
<dbReference type="OrthoDB" id="2067602at2"/>
<dbReference type="RefSeq" id="WP_055165931.1">
    <property type="nucleotide sequence ID" value="NZ_CZBX01000003.1"/>
</dbReference>
<feature type="transmembrane region" description="Helical" evidence="2">
    <location>
        <begin position="16"/>
        <end position="36"/>
    </location>
</feature>
<reference evidence="4 5" key="1">
    <citation type="submission" date="2015-09" db="EMBL/GenBank/DDBJ databases">
        <authorList>
            <consortium name="Pathogen Informatics"/>
        </authorList>
    </citation>
    <scope>NUCLEOTIDE SEQUENCE [LARGE SCALE GENOMIC DNA]</scope>
    <source>
        <strain evidence="4 5">2789STDY5834889</strain>
    </source>
</reference>
<keyword evidence="2" id="KW-0812">Transmembrane</keyword>
<evidence type="ECO:0000313" key="4">
    <source>
        <dbReference type="EMBL" id="CUQ83645.1"/>
    </source>
</evidence>
<evidence type="ECO:0000313" key="5">
    <source>
        <dbReference type="Proteomes" id="UP000078383"/>
    </source>
</evidence>